<evidence type="ECO:0000256" key="1">
    <source>
        <dbReference type="ARBA" id="ARBA00001974"/>
    </source>
</evidence>
<dbReference type="Gene3D" id="3.30.560.10">
    <property type="entry name" value="Glucose Oxidase, domain 3"/>
    <property type="match status" value="1"/>
</dbReference>
<evidence type="ECO:0000256" key="7">
    <source>
        <dbReference type="SAM" id="MobiDB-lite"/>
    </source>
</evidence>
<dbReference type="GO" id="GO:0050660">
    <property type="term" value="F:flavin adenine dinucleotide binding"/>
    <property type="evidence" value="ECO:0007669"/>
    <property type="project" value="InterPro"/>
</dbReference>
<feature type="binding site" evidence="5">
    <location>
        <position position="136"/>
    </location>
    <ligand>
        <name>FAD</name>
        <dbReference type="ChEBI" id="CHEBI:57692"/>
    </ligand>
</feature>
<feature type="binding site" evidence="5">
    <location>
        <position position="271"/>
    </location>
    <ligand>
        <name>FAD</name>
        <dbReference type="ChEBI" id="CHEBI:57692"/>
    </ligand>
</feature>
<dbReference type="SUPFAM" id="SSF51905">
    <property type="entry name" value="FAD/NAD(P)-binding domain"/>
    <property type="match status" value="1"/>
</dbReference>
<feature type="region of interest" description="Disordered" evidence="7">
    <location>
        <begin position="1"/>
        <end position="47"/>
    </location>
</feature>
<proteinExistence type="inferred from homology"/>
<organism evidence="10 11">
    <name type="scientific">Bordetella genomosp. 11</name>
    <dbReference type="NCBI Taxonomy" id="1416808"/>
    <lineage>
        <taxon>Bacteria</taxon>
        <taxon>Pseudomonadati</taxon>
        <taxon>Pseudomonadota</taxon>
        <taxon>Betaproteobacteria</taxon>
        <taxon>Burkholderiales</taxon>
        <taxon>Alcaligenaceae</taxon>
        <taxon>Bordetella</taxon>
    </lineage>
</organism>
<evidence type="ECO:0000256" key="3">
    <source>
        <dbReference type="ARBA" id="ARBA00022630"/>
    </source>
</evidence>
<comment type="cofactor">
    <cofactor evidence="1 5">
        <name>FAD</name>
        <dbReference type="ChEBI" id="CHEBI:57692"/>
    </cofactor>
</comment>
<dbReference type="InterPro" id="IPR036188">
    <property type="entry name" value="FAD/NAD-bd_sf"/>
</dbReference>
<evidence type="ECO:0000259" key="9">
    <source>
        <dbReference type="PROSITE" id="PS00624"/>
    </source>
</evidence>
<dbReference type="PANTHER" id="PTHR11552">
    <property type="entry name" value="GLUCOSE-METHANOL-CHOLINE GMC OXIDOREDUCTASE"/>
    <property type="match status" value="1"/>
</dbReference>
<sequence>MERPLGQAAARTAPAEDTPSGRTGGQAGTQEGIQAGGQASRQTGAGAIDGPADRLEFDYVIVGAGSAGCLLANRLSADPDTRVLLLEAGGPDSWHWIHIPVGYLYCIGNPRTDWCYRTQADPGLNGRDLGYPRGRVLGGSSSINGMIYMRGQRQDYDGWAAAGNPGWGWDDVLPLFKQTEDYHGDAGPYHGKGGEWRVERQRLSWDLLDAFRRAAAQAGIPSIDDFNRGDNEGCDYFDVNQRRGVRWNAASAFLKPIIKRPNLRIVTGAHVTRLAFEGRRAVGVRFRGDAGGEQLARARAEVILCAGAIGSPQLLQVSGIGPGAWLQSRGVSVLHDLPGVGGNLQDHLQLRLIYKVTGAKTLNAIAGTLWGKGMMGLQYLFMKRGPLTMAPSQLGAFARSGPEHARANVEYHVQPLSLEKFGEPLHAFPAFTASVCNLRPTSRGHVRIVSPDAADHPEILCNYLSTDEDRRVAVQSVRLTRRIVSQPALAEYQPQEYRPGPEFESDEDLARLAGDIGTTIFHPVGTCRMGADAGAVVDARLRVHGVEGLRVIDASIMPTITSGNTNSPTIMIAEKGARMILEDRRAPRRGGLAAEVTGEHADVASA</sequence>
<dbReference type="PROSITE" id="PS00623">
    <property type="entry name" value="GMC_OXRED_1"/>
    <property type="match status" value="1"/>
</dbReference>
<evidence type="ECO:0000256" key="5">
    <source>
        <dbReference type="PIRSR" id="PIRSR000137-2"/>
    </source>
</evidence>
<dbReference type="PROSITE" id="PS00624">
    <property type="entry name" value="GMC_OXRED_2"/>
    <property type="match status" value="1"/>
</dbReference>
<keyword evidence="3 6" id="KW-0285">Flavoprotein</keyword>
<dbReference type="SUPFAM" id="SSF54373">
    <property type="entry name" value="FAD-linked reductases, C-terminal domain"/>
    <property type="match status" value="1"/>
</dbReference>
<dbReference type="InterPro" id="IPR012132">
    <property type="entry name" value="GMC_OxRdtase"/>
</dbReference>
<feature type="domain" description="Glucose-methanol-choline oxidoreductase N-terminal" evidence="8">
    <location>
        <begin position="134"/>
        <end position="157"/>
    </location>
</feature>
<keyword evidence="11" id="KW-1185">Reference proteome</keyword>
<evidence type="ECO:0000313" key="10">
    <source>
        <dbReference type="EMBL" id="OZI63027.1"/>
    </source>
</evidence>
<dbReference type="PANTHER" id="PTHR11552:SF147">
    <property type="entry name" value="CHOLINE DEHYDROGENASE, MITOCHONDRIAL"/>
    <property type="match status" value="1"/>
</dbReference>
<comment type="similarity">
    <text evidence="2 6">Belongs to the GMC oxidoreductase family.</text>
</comment>
<dbReference type="GO" id="GO:0016614">
    <property type="term" value="F:oxidoreductase activity, acting on CH-OH group of donors"/>
    <property type="evidence" value="ECO:0007669"/>
    <property type="project" value="InterPro"/>
</dbReference>
<dbReference type="AlphaFoldDB" id="A0A261UNB1"/>
<evidence type="ECO:0000313" key="11">
    <source>
        <dbReference type="Proteomes" id="UP000215767"/>
    </source>
</evidence>
<dbReference type="Gene3D" id="3.50.50.60">
    <property type="entry name" value="FAD/NAD(P)-binding domain"/>
    <property type="match status" value="1"/>
</dbReference>
<reference evidence="11" key="1">
    <citation type="submission" date="2017-05" db="EMBL/GenBank/DDBJ databases">
        <title>Complete and WGS of Bordetella genogroups.</title>
        <authorList>
            <person name="Spilker T."/>
            <person name="Lipuma J."/>
        </authorList>
    </citation>
    <scope>NUCLEOTIDE SEQUENCE [LARGE SCALE GENOMIC DNA]</scope>
    <source>
        <strain evidence="11">AU8856</strain>
    </source>
</reference>
<evidence type="ECO:0000256" key="2">
    <source>
        <dbReference type="ARBA" id="ARBA00010790"/>
    </source>
</evidence>
<feature type="domain" description="Glucose-methanol-choline oxidoreductase N-terminal" evidence="9">
    <location>
        <begin position="307"/>
        <end position="321"/>
    </location>
</feature>
<dbReference type="Proteomes" id="UP000215767">
    <property type="component" value="Unassembled WGS sequence"/>
</dbReference>
<protein>
    <submittedName>
        <fullName evidence="10">Choline dehydrogenase</fullName>
    </submittedName>
</protein>
<evidence type="ECO:0000256" key="4">
    <source>
        <dbReference type="ARBA" id="ARBA00022827"/>
    </source>
</evidence>
<gene>
    <name evidence="10" type="ORF">CAL28_28365</name>
</gene>
<evidence type="ECO:0000259" key="8">
    <source>
        <dbReference type="PROSITE" id="PS00623"/>
    </source>
</evidence>
<dbReference type="Pfam" id="PF00732">
    <property type="entry name" value="GMC_oxred_N"/>
    <property type="match status" value="1"/>
</dbReference>
<feature type="compositionally biased region" description="Polar residues" evidence="7">
    <location>
        <begin position="28"/>
        <end position="43"/>
    </location>
</feature>
<evidence type="ECO:0000256" key="6">
    <source>
        <dbReference type="RuleBase" id="RU003968"/>
    </source>
</evidence>
<keyword evidence="4 5" id="KW-0274">FAD</keyword>
<dbReference type="InterPro" id="IPR007867">
    <property type="entry name" value="GMC_OxRtase_C"/>
</dbReference>
<dbReference type="InterPro" id="IPR000172">
    <property type="entry name" value="GMC_OxRdtase_N"/>
</dbReference>
<comment type="caution">
    <text evidence="10">The sequence shown here is derived from an EMBL/GenBank/DDBJ whole genome shotgun (WGS) entry which is preliminary data.</text>
</comment>
<name>A0A261UNB1_9BORD</name>
<accession>A0A261UNB1</accession>
<dbReference type="PIRSF" id="PIRSF000137">
    <property type="entry name" value="Alcohol_oxidase"/>
    <property type="match status" value="1"/>
</dbReference>
<dbReference type="Pfam" id="PF05199">
    <property type="entry name" value="GMC_oxred_C"/>
    <property type="match status" value="1"/>
</dbReference>
<dbReference type="EMBL" id="NEVS01000004">
    <property type="protein sequence ID" value="OZI63027.1"/>
    <property type="molecule type" value="Genomic_DNA"/>
</dbReference>
<dbReference type="OrthoDB" id="9785276at2"/>